<accession>A0A2K0SUS2</accession>
<dbReference type="AlphaFoldDB" id="A0A2K0SUS2"/>
<feature type="compositionally biased region" description="Low complexity" evidence="1">
    <location>
        <begin position="213"/>
        <end position="226"/>
    </location>
</feature>
<dbReference type="Proteomes" id="UP000236546">
    <property type="component" value="Unassembled WGS sequence"/>
</dbReference>
<feature type="region of interest" description="Disordered" evidence="1">
    <location>
        <begin position="171"/>
        <end position="287"/>
    </location>
</feature>
<feature type="compositionally biased region" description="Polar residues" evidence="1">
    <location>
        <begin position="171"/>
        <end position="205"/>
    </location>
</feature>
<feature type="compositionally biased region" description="Polar residues" evidence="1">
    <location>
        <begin position="69"/>
        <end position="84"/>
    </location>
</feature>
<evidence type="ECO:0008006" key="4">
    <source>
        <dbReference type="Google" id="ProtNLM"/>
    </source>
</evidence>
<protein>
    <recommendedName>
        <fullName evidence="4">EKA-like protein</fullName>
    </recommendedName>
</protein>
<evidence type="ECO:0000256" key="1">
    <source>
        <dbReference type="SAM" id="MobiDB-lite"/>
    </source>
</evidence>
<reference evidence="2 3" key="1">
    <citation type="submission" date="2017-02" db="EMBL/GenBank/DDBJ databases">
        <title>Genomes of Trichoderma spp. with biocontrol activity.</title>
        <authorList>
            <person name="Gardiner D."/>
            <person name="Kazan K."/>
            <person name="Vos C."/>
            <person name="Harvey P."/>
        </authorList>
    </citation>
    <scope>NUCLEOTIDE SEQUENCE [LARGE SCALE GENOMIC DNA]</scope>
    <source>
        <strain evidence="2 3">A5MH</strain>
    </source>
</reference>
<comment type="caution">
    <text evidence="2">The sequence shown here is derived from an EMBL/GenBank/DDBJ whole genome shotgun (WGS) entry which is preliminary data.</text>
</comment>
<sequence length="374" mass="40285">MMATAVATPIPQNKTPPIAAPGLAAPDTSLRKATPSIPGKGESITLALTPKKKRRHGDFVTDNMPILNLTGSGPKTTPATQNPTRGLETSLFSGPKEATATDLNEKSRTRSKIVDRLEEINAKQRAKQDVLITAATAIDACLARYTTKHFLAAAELVRNALTAALENLISSPDVSSGSLENPKNLGSQTRSAQPSKTASANTTCITKDKSNDATAPTKTGAPATGKVDPKSTEVTWAQVASQDTTHNKTPQKGRDTQKNPDPNSERPVPAAKKQSKDKAITGNQKPDDRIFIRVPPDHSWRKMTVIGARQELINFLKLNNEDITHFQEVRSGLALRAKNQEIKTKIMALKPNAENIKLKIKEACTCKSSLLRGV</sequence>
<evidence type="ECO:0000313" key="2">
    <source>
        <dbReference type="EMBL" id="PNP37019.1"/>
    </source>
</evidence>
<dbReference type="EMBL" id="MTYH01000225">
    <property type="protein sequence ID" value="PNP37019.1"/>
    <property type="molecule type" value="Genomic_DNA"/>
</dbReference>
<feature type="compositionally biased region" description="Basic and acidic residues" evidence="1">
    <location>
        <begin position="274"/>
        <end position="287"/>
    </location>
</feature>
<organism evidence="2 3">
    <name type="scientific">Trichoderma gamsii</name>
    <dbReference type="NCBI Taxonomy" id="398673"/>
    <lineage>
        <taxon>Eukaryota</taxon>
        <taxon>Fungi</taxon>
        <taxon>Dikarya</taxon>
        <taxon>Ascomycota</taxon>
        <taxon>Pezizomycotina</taxon>
        <taxon>Sordariomycetes</taxon>
        <taxon>Hypocreomycetidae</taxon>
        <taxon>Hypocreales</taxon>
        <taxon>Hypocreaceae</taxon>
        <taxon>Trichoderma</taxon>
    </lineage>
</organism>
<feature type="region of interest" description="Disordered" evidence="1">
    <location>
        <begin position="1"/>
        <end position="87"/>
    </location>
</feature>
<feature type="compositionally biased region" description="Polar residues" evidence="1">
    <location>
        <begin position="232"/>
        <end position="250"/>
    </location>
</feature>
<name>A0A2K0SUS2_9HYPO</name>
<proteinExistence type="predicted"/>
<evidence type="ECO:0000313" key="3">
    <source>
        <dbReference type="Proteomes" id="UP000236546"/>
    </source>
</evidence>
<gene>
    <name evidence="2" type="ORF">TGAMA5MH_11079</name>
</gene>
<dbReference type="OrthoDB" id="4869984at2759"/>